<evidence type="ECO:0000256" key="1">
    <source>
        <dbReference type="ARBA" id="ARBA00004651"/>
    </source>
</evidence>
<feature type="transmembrane region" description="Helical" evidence="8">
    <location>
        <begin position="203"/>
        <end position="223"/>
    </location>
</feature>
<dbReference type="Pfam" id="PF02652">
    <property type="entry name" value="Lactate_perm"/>
    <property type="match status" value="1"/>
</dbReference>
<dbReference type="GO" id="GO:0015295">
    <property type="term" value="F:solute:proton symporter activity"/>
    <property type="evidence" value="ECO:0007669"/>
    <property type="project" value="TreeGrafter"/>
</dbReference>
<feature type="transmembrane region" description="Helical" evidence="8">
    <location>
        <begin position="423"/>
        <end position="441"/>
    </location>
</feature>
<comment type="similarity">
    <text evidence="2 8">Belongs to the lactate permease family.</text>
</comment>
<feature type="transmembrane region" description="Helical" evidence="8">
    <location>
        <begin position="284"/>
        <end position="306"/>
    </location>
</feature>
<evidence type="ECO:0000256" key="4">
    <source>
        <dbReference type="ARBA" id="ARBA00022475"/>
    </source>
</evidence>
<sequence length="574" mass="60249">MLIGPVLVFHHMKCIRTDPNCFLALADALGQDVGPVGKPTATHCSKRFWLAPMTDFLLAALPIATILFLMIKANWGAARAGAAAWFVTVAIAMIAFGAPTDMLIIAQAKGVMLALYILYIVWAALILYFAAEEAGAIKTIGRAIRQLTDDRPLQLLILGYVFATFLQGVAGFGVPIAVIAPLLLGMGFSPVIAVAAPMIGHSWSVLFGNMATSFEALIGVTGIPGTELTHYSAILLGLSGFTCGAAVLWLDGGFRTVRRRIVPLVLIAGVMGVVQYLMANYGVWTLGGLTAGIAGIVTSIIVTRFWKPHPDDVAETTEDDHHHMPLIEALTPYLVFMVIVGIATFIPPVEDFLSGLRLTFDFPAVSTDLGWNIDAESAKPIAIFGHPGALLLYTAAISFAFFKIRGRYDNGIARRIWQRTVKSGLPTSIGMVPVIGLAIIMDHAGMTYALAEGGAALFSGSFAIAYPVVAPAIGALGAFMTGSTNNSNVVFGMFQRHTAELSGISTALVLAAQATGASLGSMLAPSKILVGCSTVGLSGKEGPVLSVVLKTGVLLTALCGFMALGLLLIAMIGG</sequence>
<feature type="transmembrane region" description="Helical" evidence="8">
    <location>
        <begin position="176"/>
        <end position="196"/>
    </location>
</feature>
<feature type="transmembrane region" description="Helical" evidence="8">
    <location>
        <begin position="111"/>
        <end position="131"/>
    </location>
</feature>
<feature type="transmembrane region" description="Helical" evidence="8">
    <location>
        <begin position="501"/>
        <end position="524"/>
    </location>
</feature>
<reference evidence="9 10" key="1">
    <citation type="submission" date="2017-08" db="EMBL/GenBank/DDBJ databases">
        <authorList>
            <person name="de Groot N.N."/>
        </authorList>
    </citation>
    <scope>NUCLEOTIDE SEQUENCE [LARGE SCALE GENOMIC DNA]</scope>
    <source>
        <strain evidence="9 10">USBA 78</strain>
    </source>
</reference>
<comment type="function">
    <text evidence="8">Uptake of L-lactate across the membrane. Can also transport D-lactate and glycolate.</text>
</comment>
<evidence type="ECO:0000256" key="7">
    <source>
        <dbReference type="ARBA" id="ARBA00023136"/>
    </source>
</evidence>
<dbReference type="AlphaFoldDB" id="A0A285REQ7"/>
<comment type="subcellular location">
    <subcellularLocation>
        <location evidence="8">Cell inner membrane</location>
        <topology evidence="8">Multi-pass membrane protein</topology>
    </subcellularLocation>
    <subcellularLocation>
        <location evidence="1">Cell membrane</location>
        <topology evidence="1">Multi-pass membrane protein</topology>
    </subcellularLocation>
</comment>
<dbReference type="GO" id="GO:0005886">
    <property type="term" value="C:plasma membrane"/>
    <property type="evidence" value="ECO:0007669"/>
    <property type="project" value="UniProtKB-SubCell"/>
</dbReference>
<feature type="transmembrane region" description="Helical" evidence="8">
    <location>
        <begin position="453"/>
        <end position="480"/>
    </location>
</feature>
<name>A0A285REQ7_9PROT</name>
<keyword evidence="7 8" id="KW-0472">Membrane</keyword>
<dbReference type="InterPro" id="IPR003804">
    <property type="entry name" value="Lactate_perm"/>
</dbReference>
<evidence type="ECO:0000256" key="3">
    <source>
        <dbReference type="ARBA" id="ARBA00022448"/>
    </source>
</evidence>
<keyword evidence="6 8" id="KW-1133">Transmembrane helix</keyword>
<feature type="transmembrane region" description="Helical" evidence="8">
    <location>
        <begin position="152"/>
        <end position="170"/>
    </location>
</feature>
<keyword evidence="4" id="KW-1003">Cell membrane</keyword>
<evidence type="ECO:0000256" key="5">
    <source>
        <dbReference type="ARBA" id="ARBA00022692"/>
    </source>
</evidence>
<accession>A0A285REQ7</accession>
<feature type="transmembrane region" description="Helical" evidence="8">
    <location>
        <begin position="261"/>
        <end position="278"/>
    </location>
</feature>
<feature type="transmembrane region" description="Helical" evidence="8">
    <location>
        <begin position="83"/>
        <end position="105"/>
    </location>
</feature>
<dbReference type="PANTHER" id="PTHR30003:SF0">
    <property type="entry name" value="GLYCOLATE PERMEASE GLCA-RELATED"/>
    <property type="match status" value="1"/>
</dbReference>
<protein>
    <recommendedName>
        <fullName evidence="8">L-lactate permease</fullName>
    </recommendedName>
</protein>
<gene>
    <name evidence="9" type="ORF">SAMN05428964_101618</name>
</gene>
<feature type="transmembrane region" description="Helical" evidence="8">
    <location>
        <begin position="326"/>
        <end position="346"/>
    </location>
</feature>
<evidence type="ECO:0000256" key="6">
    <source>
        <dbReference type="ARBA" id="ARBA00022989"/>
    </source>
</evidence>
<evidence type="ECO:0000256" key="8">
    <source>
        <dbReference type="RuleBase" id="RU365092"/>
    </source>
</evidence>
<keyword evidence="8" id="KW-0997">Cell inner membrane</keyword>
<dbReference type="Proteomes" id="UP000219068">
    <property type="component" value="Unassembled WGS sequence"/>
</dbReference>
<feature type="transmembrane region" description="Helical" evidence="8">
    <location>
        <begin position="48"/>
        <end position="71"/>
    </location>
</feature>
<feature type="transmembrane region" description="Helical" evidence="8">
    <location>
        <begin position="229"/>
        <end position="249"/>
    </location>
</feature>
<organism evidence="9 10">
    <name type="scientific">Thalassospira xiamenensis</name>
    <dbReference type="NCBI Taxonomy" id="220697"/>
    <lineage>
        <taxon>Bacteria</taxon>
        <taxon>Pseudomonadati</taxon>
        <taxon>Pseudomonadota</taxon>
        <taxon>Alphaproteobacteria</taxon>
        <taxon>Rhodospirillales</taxon>
        <taxon>Thalassospiraceae</taxon>
        <taxon>Thalassospira</taxon>
    </lineage>
</organism>
<evidence type="ECO:0000313" key="9">
    <source>
        <dbReference type="EMBL" id="SOB92605.1"/>
    </source>
</evidence>
<keyword evidence="5 8" id="KW-0812">Transmembrane</keyword>
<evidence type="ECO:0000313" key="10">
    <source>
        <dbReference type="Proteomes" id="UP000219068"/>
    </source>
</evidence>
<feature type="transmembrane region" description="Helical" evidence="8">
    <location>
        <begin position="544"/>
        <end position="572"/>
    </location>
</feature>
<proteinExistence type="inferred from homology"/>
<dbReference type="GO" id="GO:0015129">
    <property type="term" value="F:lactate transmembrane transporter activity"/>
    <property type="evidence" value="ECO:0007669"/>
    <property type="project" value="UniProtKB-UniRule"/>
</dbReference>
<evidence type="ECO:0000256" key="2">
    <source>
        <dbReference type="ARBA" id="ARBA00010100"/>
    </source>
</evidence>
<comment type="caution">
    <text evidence="8">Lacks conserved residue(s) required for the propagation of feature annotation.</text>
</comment>
<keyword evidence="3 8" id="KW-0813">Transport</keyword>
<dbReference type="PANTHER" id="PTHR30003">
    <property type="entry name" value="L-LACTATE PERMEASE"/>
    <property type="match status" value="1"/>
</dbReference>
<dbReference type="EMBL" id="OBMM01000001">
    <property type="protein sequence ID" value="SOB92605.1"/>
    <property type="molecule type" value="Genomic_DNA"/>
</dbReference>
<feature type="transmembrane region" description="Helical" evidence="8">
    <location>
        <begin position="381"/>
        <end position="402"/>
    </location>
</feature>